<evidence type="ECO:0000313" key="1">
    <source>
        <dbReference type="EMBL" id="KRN08964.1"/>
    </source>
</evidence>
<dbReference type="GeneID" id="98316647"/>
<dbReference type="Gene3D" id="1.10.287.1080">
    <property type="entry name" value="MazG-like"/>
    <property type="match status" value="1"/>
</dbReference>
<accession>J0UU69</accession>
<name>J0UU69_9LACO</name>
<dbReference type="AlphaFoldDB" id="J0UU69"/>
<dbReference type="Proteomes" id="UP000050898">
    <property type="component" value="Unassembled WGS sequence"/>
</dbReference>
<dbReference type="PATRIC" id="fig|1046596.6.peg.1611"/>
<dbReference type="RefSeq" id="WP_003687883.1">
    <property type="nucleotide sequence ID" value="NZ_AKKT01000031.1"/>
</dbReference>
<dbReference type="CDD" id="cd11540">
    <property type="entry name" value="NTP-PPase_u3"/>
    <property type="match status" value="1"/>
</dbReference>
<organism evidence="1 2">
    <name type="scientific">Liquorilactobacillus mali KCTC 3596 = DSM 20444</name>
    <dbReference type="NCBI Taxonomy" id="1046596"/>
    <lineage>
        <taxon>Bacteria</taxon>
        <taxon>Bacillati</taxon>
        <taxon>Bacillota</taxon>
        <taxon>Bacilli</taxon>
        <taxon>Lactobacillales</taxon>
        <taxon>Lactobacillaceae</taxon>
        <taxon>Liquorilactobacillus</taxon>
    </lineage>
</organism>
<evidence type="ECO:0008006" key="3">
    <source>
        <dbReference type="Google" id="ProtNLM"/>
    </source>
</evidence>
<dbReference type="Pfam" id="PF01503">
    <property type="entry name" value="PRA-PH"/>
    <property type="match status" value="1"/>
</dbReference>
<comment type="caution">
    <text evidence="1">The sequence shown here is derived from an EMBL/GenBank/DDBJ whole genome shotgun (WGS) entry which is preliminary data.</text>
</comment>
<dbReference type="SUPFAM" id="SSF101386">
    <property type="entry name" value="all-alpha NTP pyrophosphatases"/>
    <property type="match status" value="1"/>
</dbReference>
<gene>
    <name evidence="1" type="ORF">FD00_GL001528</name>
</gene>
<sequence length="102" mass="11729">MKYSEMIKRVQSWAKERGLDKTDPHAQGLKIAEEMGEMFQAFLKGRKEDELDAVGDLQVTLIIYCLQRGINYEKCLANAYSVIENRKGKTVDGIFIKQEDIE</sequence>
<evidence type="ECO:0000313" key="2">
    <source>
        <dbReference type="Proteomes" id="UP000050898"/>
    </source>
</evidence>
<keyword evidence="2" id="KW-1185">Reference proteome</keyword>
<protein>
    <recommendedName>
        <fullName evidence="3">ArpR family protein</fullName>
    </recommendedName>
</protein>
<dbReference type="InterPro" id="IPR021130">
    <property type="entry name" value="PRib-ATP_PPHydrolase-like"/>
</dbReference>
<proteinExistence type="predicted"/>
<dbReference type="OrthoDB" id="706686at2"/>
<reference evidence="1 2" key="1">
    <citation type="journal article" date="2015" name="Genome Announc.">
        <title>Expanding the biotechnology potential of lactobacilli through comparative genomics of 213 strains and associated genera.</title>
        <authorList>
            <person name="Sun Z."/>
            <person name="Harris H.M."/>
            <person name="McCann A."/>
            <person name="Guo C."/>
            <person name="Argimon S."/>
            <person name="Zhang W."/>
            <person name="Yang X."/>
            <person name="Jeffery I.B."/>
            <person name="Cooney J.C."/>
            <person name="Kagawa T.F."/>
            <person name="Liu W."/>
            <person name="Song Y."/>
            <person name="Salvetti E."/>
            <person name="Wrobel A."/>
            <person name="Rasinkangas P."/>
            <person name="Parkhill J."/>
            <person name="Rea M.C."/>
            <person name="O'Sullivan O."/>
            <person name="Ritari J."/>
            <person name="Douillard F.P."/>
            <person name="Paul Ross R."/>
            <person name="Yang R."/>
            <person name="Briner A.E."/>
            <person name="Felis G.E."/>
            <person name="de Vos W.M."/>
            <person name="Barrangou R."/>
            <person name="Klaenhammer T.R."/>
            <person name="Caufield P.W."/>
            <person name="Cui Y."/>
            <person name="Zhang H."/>
            <person name="O'Toole P.W."/>
        </authorList>
    </citation>
    <scope>NUCLEOTIDE SEQUENCE [LARGE SCALE GENOMIC DNA]</scope>
    <source>
        <strain evidence="1 2">DSM 20444</strain>
    </source>
</reference>
<dbReference type="EMBL" id="AYYH01000039">
    <property type="protein sequence ID" value="KRN08964.1"/>
    <property type="molecule type" value="Genomic_DNA"/>
</dbReference>